<dbReference type="GO" id="GO:0006979">
    <property type="term" value="P:response to oxidative stress"/>
    <property type="evidence" value="ECO:0007669"/>
    <property type="project" value="InterPro"/>
</dbReference>
<comment type="similarity">
    <text evidence="2">Belongs to the MsrB Met sulfoxide reductase family.</text>
</comment>
<dbReference type="FunFam" id="2.170.150.20:FF:000001">
    <property type="entry name" value="Peptide methionine sulfoxide reductase MsrB"/>
    <property type="match status" value="1"/>
</dbReference>
<dbReference type="RefSeq" id="WP_179268042.1">
    <property type="nucleotide sequence ID" value="NZ_CP058579.1"/>
</dbReference>
<evidence type="ECO:0000256" key="3">
    <source>
        <dbReference type="ARBA" id="ARBA00012499"/>
    </source>
</evidence>
<dbReference type="KEGG" id="halu:HUG12_06795"/>
<dbReference type="InterPro" id="IPR002579">
    <property type="entry name" value="Met_Sox_Rdtase_MsrB_dom"/>
</dbReference>
<evidence type="ECO:0000256" key="5">
    <source>
        <dbReference type="ARBA" id="ARBA00022833"/>
    </source>
</evidence>
<name>A0A7D5Q965_9EURY</name>
<keyword evidence="10" id="KW-1185">Reference proteome</keyword>
<dbReference type="PANTHER" id="PTHR10173">
    <property type="entry name" value="METHIONINE SULFOXIDE REDUCTASE"/>
    <property type="match status" value="1"/>
</dbReference>
<dbReference type="SUPFAM" id="SSF51316">
    <property type="entry name" value="Mss4-like"/>
    <property type="match status" value="1"/>
</dbReference>
<evidence type="ECO:0000256" key="2">
    <source>
        <dbReference type="ARBA" id="ARBA00007174"/>
    </source>
</evidence>
<dbReference type="Proteomes" id="UP000509626">
    <property type="component" value="Chromosome"/>
</dbReference>
<dbReference type="PANTHER" id="PTHR10173:SF52">
    <property type="entry name" value="METHIONINE-R-SULFOXIDE REDUCTASE B1"/>
    <property type="match status" value="1"/>
</dbReference>
<dbReference type="GO" id="GO:0046872">
    <property type="term" value="F:metal ion binding"/>
    <property type="evidence" value="ECO:0007669"/>
    <property type="project" value="UniProtKB-KW"/>
</dbReference>
<dbReference type="OrthoDB" id="5961at2157"/>
<evidence type="ECO:0000313" key="9">
    <source>
        <dbReference type="EMBL" id="QLG61457.1"/>
    </source>
</evidence>
<protein>
    <recommendedName>
        <fullName evidence="3">peptide-methionine (R)-S-oxide reductase</fullName>
        <ecNumber evidence="3">1.8.4.12</ecNumber>
    </recommendedName>
</protein>
<dbReference type="InterPro" id="IPR028427">
    <property type="entry name" value="Met_Sox_Rdtase_MsrB"/>
</dbReference>
<keyword evidence="4" id="KW-0479">Metal-binding</keyword>
<evidence type="ECO:0000256" key="1">
    <source>
        <dbReference type="ARBA" id="ARBA00001947"/>
    </source>
</evidence>
<accession>A0A7D5Q965</accession>
<dbReference type="GO" id="GO:0005737">
    <property type="term" value="C:cytoplasm"/>
    <property type="evidence" value="ECO:0007669"/>
    <property type="project" value="TreeGrafter"/>
</dbReference>
<comment type="catalytic activity">
    <reaction evidence="7">
        <text>L-methionyl-[protein] + [thioredoxin]-disulfide + H2O = L-methionyl-(R)-S-oxide-[protein] + [thioredoxin]-dithiol</text>
        <dbReference type="Rhea" id="RHEA:24164"/>
        <dbReference type="Rhea" id="RHEA-COMP:10698"/>
        <dbReference type="Rhea" id="RHEA-COMP:10700"/>
        <dbReference type="Rhea" id="RHEA-COMP:12313"/>
        <dbReference type="Rhea" id="RHEA-COMP:12314"/>
        <dbReference type="ChEBI" id="CHEBI:15377"/>
        <dbReference type="ChEBI" id="CHEBI:16044"/>
        <dbReference type="ChEBI" id="CHEBI:29950"/>
        <dbReference type="ChEBI" id="CHEBI:45764"/>
        <dbReference type="ChEBI" id="CHEBI:50058"/>
        <dbReference type="EC" id="1.8.4.12"/>
    </reaction>
</comment>
<gene>
    <name evidence="9" type="primary">msrB</name>
    <name evidence="9" type="ORF">HUG12_06795</name>
</gene>
<dbReference type="AlphaFoldDB" id="A0A7D5Q965"/>
<feature type="domain" description="MsrB" evidence="8">
    <location>
        <begin position="14"/>
        <end position="135"/>
    </location>
</feature>
<keyword evidence="6 9" id="KW-0560">Oxidoreductase</keyword>
<evidence type="ECO:0000259" key="8">
    <source>
        <dbReference type="PROSITE" id="PS51790"/>
    </source>
</evidence>
<dbReference type="PROSITE" id="PS51790">
    <property type="entry name" value="MSRB"/>
    <property type="match status" value="1"/>
</dbReference>
<evidence type="ECO:0000313" key="10">
    <source>
        <dbReference type="Proteomes" id="UP000509626"/>
    </source>
</evidence>
<dbReference type="Pfam" id="PF01641">
    <property type="entry name" value="SelR"/>
    <property type="match status" value="1"/>
</dbReference>
<organism evidence="9 10">
    <name type="scientific">Halorarum salinum</name>
    <dbReference type="NCBI Taxonomy" id="2743089"/>
    <lineage>
        <taxon>Archaea</taxon>
        <taxon>Methanobacteriati</taxon>
        <taxon>Methanobacteriota</taxon>
        <taxon>Stenosarchaea group</taxon>
        <taxon>Halobacteria</taxon>
        <taxon>Halobacteriales</taxon>
        <taxon>Haloferacaceae</taxon>
        <taxon>Halorarum</taxon>
    </lineage>
</organism>
<keyword evidence="5" id="KW-0862">Zinc</keyword>
<dbReference type="EC" id="1.8.4.12" evidence="3"/>
<comment type="cofactor">
    <cofactor evidence="1">
        <name>Zn(2+)</name>
        <dbReference type="ChEBI" id="CHEBI:29105"/>
    </cofactor>
</comment>
<dbReference type="Gene3D" id="2.170.150.20">
    <property type="entry name" value="Peptide methionine sulfoxide reductase"/>
    <property type="match status" value="1"/>
</dbReference>
<dbReference type="GO" id="GO:0030091">
    <property type="term" value="P:protein repair"/>
    <property type="evidence" value="ECO:0007669"/>
    <property type="project" value="InterPro"/>
</dbReference>
<sequence length="139" mass="15501">MSEPEPKPDLPTTDEEWRERLTDEEYRILRERGTEARFSGEHVDRDDEGVYTCAACGTVLFDSSTKYDAACGWPSFYAAEESAVTLEEDTRHGMTRVEVKCAACDGHLGHVFQDGPEPTGERFCINSVALDFEPSADGE</sequence>
<reference evidence="9 10" key="1">
    <citation type="submission" date="2020-06" db="EMBL/GenBank/DDBJ databases">
        <title>NJ-3-1, isolated from saline soil.</title>
        <authorList>
            <person name="Cui H.L."/>
            <person name="Shi X."/>
        </authorList>
    </citation>
    <scope>NUCLEOTIDE SEQUENCE [LARGE SCALE GENOMIC DNA]</scope>
    <source>
        <strain evidence="9 10">NJ-3-1</strain>
    </source>
</reference>
<dbReference type="EMBL" id="CP058579">
    <property type="protein sequence ID" value="QLG61457.1"/>
    <property type="molecule type" value="Genomic_DNA"/>
</dbReference>
<evidence type="ECO:0000256" key="4">
    <source>
        <dbReference type="ARBA" id="ARBA00022723"/>
    </source>
</evidence>
<proteinExistence type="inferred from homology"/>
<dbReference type="NCBIfam" id="TIGR00357">
    <property type="entry name" value="peptide-methionine (R)-S-oxide reductase MsrB"/>
    <property type="match status" value="1"/>
</dbReference>
<dbReference type="GeneID" id="56037152"/>
<evidence type="ECO:0000256" key="6">
    <source>
        <dbReference type="ARBA" id="ARBA00023002"/>
    </source>
</evidence>
<dbReference type="GO" id="GO:0033743">
    <property type="term" value="F:peptide-methionine (R)-S-oxide reductase activity"/>
    <property type="evidence" value="ECO:0007669"/>
    <property type="project" value="UniProtKB-EC"/>
</dbReference>
<dbReference type="InterPro" id="IPR011057">
    <property type="entry name" value="Mss4-like_sf"/>
</dbReference>
<evidence type="ECO:0000256" key="7">
    <source>
        <dbReference type="ARBA" id="ARBA00048488"/>
    </source>
</evidence>